<feature type="binding site" evidence="3">
    <location>
        <begin position="197"/>
        <end position="202"/>
    </location>
    <ligand>
        <name>ATP</name>
        <dbReference type="ChEBI" id="CHEBI:30616"/>
    </ligand>
</feature>
<feature type="binding site" evidence="3">
    <location>
        <position position="258"/>
    </location>
    <ligand>
        <name>K(+)</name>
        <dbReference type="ChEBI" id="CHEBI:29103"/>
    </ligand>
</feature>
<comment type="cofactor">
    <cofactor evidence="3">
        <name>Mg(2+)</name>
        <dbReference type="ChEBI" id="CHEBI:18420"/>
    </cofactor>
    <text evidence="3">Requires a divalent cation, most likely magnesium in vivo, as an electrophilic catalyst to aid phosphoryl group transfer. It is the chelate of the metal and the nucleotide that is the actual substrate.</text>
</comment>
<dbReference type="GO" id="GO:0019303">
    <property type="term" value="P:D-ribose catabolic process"/>
    <property type="evidence" value="ECO:0007669"/>
    <property type="project" value="UniProtKB-UniRule"/>
</dbReference>
<feature type="binding site" evidence="3">
    <location>
        <position position="134"/>
    </location>
    <ligand>
        <name>substrate</name>
    </ligand>
</feature>
<feature type="binding site" evidence="3">
    <location>
        <position position="221"/>
    </location>
    <ligand>
        <name>K(+)</name>
        <dbReference type="ChEBI" id="CHEBI:29103"/>
    </ligand>
</feature>
<evidence type="ECO:0000256" key="1">
    <source>
        <dbReference type="ARBA" id="ARBA00022679"/>
    </source>
</evidence>
<dbReference type="GO" id="GO:0046872">
    <property type="term" value="F:metal ion binding"/>
    <property type="evidence" value="ECO:0007669"/>
    <property type="project" value="UniProtKB-KW"/>
</dbReference>
<keyword evidence="3" id="KW-0630">Potassium</keyword>
<dbReference type="Pfam" id="PF00294">
    <property type="entry name" value="PfkB"/>
    <property type="match status" value="1"/>
</dbReference>
<feature type="active site" description="Proton acceptor" evidence="3">
    <location>
        <position position="225"/>
    </location>
</feature>
<comment type="activity regulation">
    <text evidence="3">Activated by a monovalent cation that binds near, but not in, the active site. The most likely occupant of the site in vivo is potassium. Ion binding induces a conformational change that may alter substrate affinity.</text>
</comment>
<protein>
    <recommendedName>
        <fullName evidence="3">Ribokinase</fullName>
        <shortName evidence="3">RK</shortName>
        <ecNumber evidence="3">2.7.1.15</ecNumber>
    </recommendedName>
</protein>
<evidence type="ECO:0000313" key="5">
    <source>
        <dbReference type="EMBL" id="MBW4707393.1"/>
    </source>
</evidence>
<dbReference type="GO" id="GO:0005829">
    <property type="term" value="C:cytosol"/>
    <property type="evidence" value="ECO:0007669"/>
    <property type="project" value="TreeGrafter"/>
</dbReference>
<keyword evidence="6" id="KW-1185">Reference proteome</keyword>
<reference evidence="5" key="1">
    <citation type="submission" date="2021-07" db="EMBL/GenBank/DDBJ databases">
        <title>Roseobacter insulae sp. nov., isolated from a tidal flat.</title>
        <authorList>
            <person name="Park S."/>
            <person name="Yoon J.-H."/>
        </authorList>
    </citation>
    <scope>NUCLEOTIDE SEQUENCE</scope>
    <source>
        <strain evidence="5">YSTF-M11</strain>
    </source>
</reference>
<feature type="domain" description="Carbohydrate kinase PfkB" evidence="4">
    <location>
        <begin position="5"/>
        <end position="259"/>
    </location>
</feature>
<keyword evidence="3" id="KW-0547">Nucleotide-binding</keyword>
<comment type="catalytic activity">
    <reaction evidence="3">
        <text>D-ribose + ATP = D-ribose 5-phosphate + ADP + H(+)</text>
        <dbReference type="Rhea" id="RHEA:13697"/>
        <dbReference type="ChEBI" id="CHEBI:15378"/>
        <dbReference type="ChEBI" id="CHEBI:30616"/>
        <dbReference type="ChEBI" id="CHEBI:47013"/>
        <dbReference type="ChEBI" id="CHEBI:78346"/>
        <dbReference type="ChEBI" id="CHEBI:456216"/>
        <dbReference type="EC" id="2.7.1.15"/>
    </reaction>
</comment>
<evidence type="ECO:0000256" key="2">
    <source>
        <dbReference type="ARBA" id="ARBA00022777"/>
    </source>
</evidence>
<organism evidence="5 6">
    <name type="scientific">Roseobacter insulae</name>
    <dbReference type="NCBI Taxonomy" id="2859783"/>
    <lineage>
        <taxon>Bacteria</taxon>
        <taxon>Pseudomonadati</taxon>
        <taxon>Pseudomonadota</taxon>
        <taxon>Alphaproteobacteria</taxon>
        <taxon>Rhodobacterales</taxon>
        <taxon>Roseobacteraceae</taxon>
        <taxon>Roseobacter</taxon>
    </lineage>
</organism>
<comment type="pathway">
    <text evidence="3">Carbohydrate metabolism; D-ribose degradation; D-ribose 5-phosphate from beta-D-ribopyranose: step 2/2.</text>
</comment>
<sequence length="281" mass="29061">MRLLVAGSLHLDIVVRAPHLPALDETVAGTGVDYVFGGKGGNQAVAAARMGADAAFLGRAGSDAFGTILRATLADSGVDTTLLQEDDGASGMSTAIVDDNGDYGAVIVSAANLRIDTSRVRIPDGTSLVLLQNEIPEAVNLAVASHARSIGARLWLNAAPARPLSSALLSLVDMLIVNRVEAAAYGALPNSVTCLTTLGSDGVRYDGRHSPGYAVDVVSTHGAGDMFVGALAAEVVRGEELDTAIGFAQAAAALHVSSSLEERARLAPERVFEFMETQPRR</sequence>
<dbReference type="InterPro" id="IPR011877">
    <property type="entry name" value="Ribokinase"/>
</dbReference>
<dbReference type="PANTHER" id="PTHR10584:SF166">
    <property type="entry name" value="RIBOKINASE"/>
    <property type="match status" value="1"/>
</dbReference>
<gene>
    <name evidence="3" type="primary">rbsK</name>
    <name evidence="5" type="ORF">KX928_06305</name>
</gene>
<comment type="similarity">
    <text evidence="3">Belongs to the carbohydrate kinase PfkB family. Ribokinase subfamily.</text>
</comment>
<comment type="function">
    <text evidence="3">Catalyzes the phosphorylation of ribose at O-5 in a reaction requiring ATP and magnesium. The resulting D-ribose-5-phosphate can then be used either for sythesis of nucleotides, histidine, and tryptophan, or as a component of the pentose phosphate pathway.</text>
</comment>
<keyword evidence="3" id="KW-0460">Magnesium</keyword>
<feature type="binding site" evidence="3">
    <location>
        <position position="255"/>
    </location>
    <ligand>
        <name>K(+)</name>
        <dbReference type="ChEBI" id="CHEBI:29103"/>
    </ligand>
</feature>
<dbReference type="PROSITE" id="PS00584">
    <property type="entry name" value="PFKB_KINASES_2"/>
    <property type="match status" value="1"/>
</dbReference>
<evidence type="ECO:0000259" key="4">
    <source>
        <dbReference type="Pfam" id="PF00294"/>
    </source>
</evidence>
<comment type="subunit">
    <text evidence="3">Homodimer.</text>
</comment>
<dbReference type="EMBL" id="JAHXDN010000002">
    <property type="protein sequence ID" value="MBW4707393.1"/>
    <property type="molecule type" value="Genomic_DNA"/>
</dbReference>
<evidence type="ECO:0000256" key="3">
    <source>
        <dbReference type="HAMAP-Rule" id="MF_01987"/>
    </source>
</evidence>
<keyword evidence="3" id="KW-0067">ATP-binding</keyword>
<feature type="binding site" evidence="3">
    <location>
        <begin position="224"/>
        <end position="225"/>
    </location>
    <ligand>
        <name>ATP</name>
        <dbReference type="ChEBI" id="CHEBI:30616"/>
    </ligand>
</feature>
<name>A0A9X1FV17_9RHOB</name>
<feature type="binding site" evidence="3">
    <location>
        <begin position="10"/>
        <end position="12"/>
    </location>
    <ligand>
        <name>substrate</name>
    </ligand>
</feature>
<dbReference type="PANTHER" id="PTHR10584">
    <property type="entry name" value="SUGAR KINASE"/>
    <property type="match status" value="1"/>
</dbReference>
<dbReference type="EC" id="2.7.1.15" evidence="3"/>
<dbReference type="GO" id="GO:0004747">
    <property type="term" value="F:ribokinase activity"/>
    <property type="evidence" value="ECO:0007669"/>
    <property type="project" value="UniProtKB-UniRule"/>
</dbReference>
<dbReference type="GO" id="GO:0005524">
    <property type="term" value="F:ATP binding"/>
    <property type="evidence" value="ECO:0007669"/>
    <property type="project" value="UniProtKB-UniRule"/>
</dbReference>
<dbReference type="InterPro" id="IPR002173">
    <property type="entry name" value="Carboh/pur_kinase_PfkB_CS"/>
</dbReference>
<dbReference type="Proteomes" id="UP001138661">
    <property type="component" value="Unassembled WGS sequence"/>
</dbReference>
<dbReference type="AlphaFoldDB" id="A0A9X1FV17"/>
<evidence type="ECO:0000313" key="6">
    <source>
        <dbReference type="Proteomes" id="UP001138661"/>
    </source>
</evidence>
<keyword evidence="3" id="KW-0119">Carbohydrate metabolism</keyword>
<keyword evidence="3" id="KW-0963">Cytoplasm</keyword>
<dbReference type="RefSeq" id="WP_219500221.1">
    <property type="nucleotide sequence ID" value="NZ_JAHXDN010000002.1"/>
</dbReference>
<feature type="binding site" evidence="3">
    <location>
        <begin position="38"/>
        <end position="42"/>
    </location>
    <ligand>
        <name>substrate</name>
    </ligand>
</feature>
<dbReference type="InterPro" id="IPR011611">
    <property type="entry name" value="PfkB_dom"/>
</dbReference>
<feature type="binding site" evidence="3">
    <location>
        <position position="225"/>
    </location>
    <ligand>
        <name>substrate</name>
    </ligand>
</feature>
<keyword evidence="2 3" id="KW-0418">Kinase</keyword>
<comment type="subcellular location">
    <subcellularLocation>
        <location evidence="3">Cytoplasm</location>
    </subcellularLocation>
</comment>
<comment type="caution">
    <text evidence="5">The sequence shown here is derived from an EMBL/GenBank/DDBJ whole genome shotgun (WGS) entry which is preliminary data.</text>
</comment>
<comment type="caution">
    <text evidence="3">Lacks conserved residue(s) required for the propagation of feature annotation.</text>
</comment>
<feature type="binding site" evidence="3">
    <location>
        <position position="178"/>
    </location>
    <ligand>
        <name>ATP</name>
        <dbReference type="ChEBI" id="CHEBI:30616"/>
    </ligand>
</feature>
<proteinExistence type="inferred from homology"/>
<keyword evidence="1 3" id="KW-0808">Transferase</keyword>
<accession>A0A9X1FV17</accession>
<keyword evidence="3" id="KW-0479">Metal-binding</keyword>
<dbReference type="HAMAP" id="MF_01987">
    <property type="entry name" value="Ribokinase"/>
    <property type="match status" value="1"/>
</dbReference>